<dbReference type="EMBL" id="BAABHB010000012">
    <property type="protein sequence ID" value="GAA4414798.1"/>
    <property type="molecule type" value="Genomic_DNA"/>
</dbReference>
<evidence type="ECO:0008006" key="3">
    <source>
        <dbReference type="Google" id="ProtNLM"/>
    </source>
</evidence>
<gene>
    <name evidence="1" type="ORF">GCM10023187_44700</name>
</gene>
<accession>A0ABP8KRY6</accession>
<keyword evidence="2" id="KW-1185">Reference proteome</keyword>
<name>A0ABP8KRY6_9BACT</name>
<protein>
    <recommendedName>
        <fullName evidence="3">Outer membrane protein beta-barrel domain-containing protein</fullName>
    </recommendedName>
</protein>
<evidence type="ECO:0000313" key="1">
    <source>
        <dbReference type="EMBL" id="GAA4414798.1"/>
    </source>
</evidence>
<comment type="caution">
    <text evidence="1">The sequence shown here is derived from an EMBL/GenBank/DDBJ whole genome shotgun (WGS) entry which is preliminary data.</text>
</comment>
<proteinExistence type="predicted"/>
<evidence type="ECO:0000313" key="2">
    <source>
        <dbReference type="Proteomes" id="UP001500936"/>
    </source>
</evidence>
<organism evidence="1 2">
    <name type="scientific">Nibrella viscosa</name>
    <dbReference type="NCBI Taxonomy" id="1084524"/>
    <lineage>
        <taxon>Bacteria</taxon>
        <taxon>Pseudomonadati</taxon>
        <taxon>Bacteroidota</taxon>
        <taxon>Cytophagia</taxon>
        <taxon>Cytophagales</taxon>
        <taxon>Spirosomataceae</taxon>
        <taxon>Nibrella</taxon>
    </lineage>
</organism>
<reference evidence="2" key="1">
    <citation type="journal article" date="2019" name="Int. J. Syst. Evol. Microbiol.">
        <title>The Global Catalogue of Microorganisms (GCM) 10K type strain sequencing project: providing services to taxonomists for standard genome sequencing and annotation.</title>
        <authorList>
            <consortium name="The Broad Institute Genomics Platform"/>
            <consortium name="The Broad Institute Genome Sequencing Center for Infectious Disease"/>
            <person name="Wu L."/>
            <person name="Ma J."/>
        </authorList>
    </citation>
    <scope>NUCLEOTIDE SEQUENCE [LARGE SCALE GENOMIC DNA]</scope>
    <source>
        <strain evidence="2">JCM 17925</strain>
    </source>
</reference>
<sequence>MVTREDLNNIEGAQQEYTPGYHAGLVLNMGGPVFSVQPEVLLNQYNFRYTLSQGSRSGFAEGTINALEVPVLLKASFGGRTLRFFVNGGAFGTYFLNGRVKGVATLNNLAIDLSGPIEREGFSERFGYGVTGGLGLSVRLGPGNLLLEGRYNYAIDNTQRTSEGETKARLYMASLGYLIPLGGR</sequence>
<dbReference type="Proteomes" id="UP001500936">
    <property type="component" value="Unassembled WGS sequence"/>
</dbReference>